<evidence type="ECO:0008006" key="3">
    <source>
        <dbReference type="Google" id="ProtNLM"/>
    </source>
</evidence>
<evidence type="ECO:0000313" key="2">
    <source>
        <dbReference type="Proteomes" id="UP000013041"/>
    </source>
</evidence>
<sequence>MEDGNKKRIPVWLYPKTLQQMDDCLNKGNCKSRSEYIERALQFYNGYLLAKESSSYLPIAFTSAMSGIVEASENRTSRLLFKLAVELSMLMNLYAAQNEVEQEVLTKLRGKCIQDVKRTNGAINLDTIAEYQKGE</sequence>
<gene>
    <name evidence="1" type="ORF">HMPREF1097_01247</name>
</gene>
<dbReference type="RefSeq" id="WP_002571518.1">
    <property type="nucleotide sequence ID" value="NZ_KB851149.1"/>
</dbReference>
<protein>
    <recommendedName>
        <fullName evidence="3">Ribbon-helix-helix protein CopG domain-containing protein</fullName>
    </recommendedName>
</protein>
<dbReference type="AlphaFoldDB" id="N9ZPX0"/>
<reference evidence="1 2" key="1">
    <citation type="submission" date="2013-01" db="EMBL/GenBank/DDBJ databases">
        <title>The Genome Sequence of Clostridium bolteae 90B8.</title>
        <authorList>
            <consortium name="The Broad Institute Genome Sequencing Platform"/>
            <person name="Earl A."/>
            <person name="Ward D."/>
            <person name="Feldgarden M."/>
            <person name="Gevers D."/>
            <person name="Courvalin P."/>
            <person name="Lambert T."/>
            <person name="Walker B."/>
            <person name="Young S.K."/>
            <person name="Zeng Q."/>
            <person name="Gargeya S."/>
            <person name="Fitzgerald M."/>
            <person name="Haas B."/>
            <person name="Abouelleil A."/>
            <person name="Alvarado L."/>
            <person name="Arachchi H.M."/>
            <person name="Berlin A.M."/>
            <person name="Chapman S.B."/>
            <person name="Dewar J."/>
            <person name="Goldberg J."/>
            <person name="Griggs A."/>
            <person name="Gujja S."/>
            <person name="Hansen M."/>
            <person name="Howarth C."/>
            <person name="Imamovic A."/>
            <person name="Larimer J."/>
            <person name="McCowan C."/>
            <person name="Murphy C."/>
            <person name="Neiman D."/>
            <person name="Pearson M."/>
            <person name="Priest M."/>
            <person name="Roberts A."/>
            <person name="Saif S."/>
            <person name="Shea T."/>
            <person name="Sisk P."/>
            <person name="Sykes S."/>
            <person name="Wortman J."/>
            <person name="Nusbaum C."/>
            <person name="Birren B."/>
        </authorList>
    </citation>
    <scope>NUCLEOTIDE SEQUENCE [LARGE SCALE GENOMIC DNA]</scope>
    <source>
        <strain evidence="1 2">90B8</strain>
    </source>
</reference>
<dbReference type="EMBL" id="AGYG01000009">
    <property type="protein sequence ID" value="ENZ41871.1"/>
    <property type="molecule type" value="Genomic_DNA"/>
</dbReference>
<dbReference type="HOGENOM" id="CLU_119981_0_0_9"/>
<organism evidence="1 2">
    <name type="scientific">Enterocloster bolteae 90B8</name>
    <dbReference type="NCBI Taxonomy" id="997897"/>
    <lineage>
        <taxon>Bacteria</taxon>
        <taxon>Bacillati</taxon>
        <taxon>Bacillota</taxon>
        <taxon>Clostridia</taxon>
        <taxon>Lachnospirales</taxon>
        <taxon>Lachnospiraceae</taxon>
        <taxon>Enterocloster</taxon>
    </lineage>
</organism>
<evidence type="ECO:0000313" key="1">
    <source>
        <dbReference type="EMBL" id="ENZ41871.1"/>
    </source>
</evidence>
<dbReference type="Proteomes" id="UP000013041">
    <property type="component" value="Unassembled WGS sequence"/>
</dbReference>
<comment type="caution">
    <text evidence="1">The sequence shown here is derived from an EMBL/GenBank/DDBJ whole genome shotgun (WGS) entry which is preliminary data.</text>
</comment>
<proteinExistence type="predicted"/>
<accession>N9ZPX0</accession>
<name>N9ZPX0_9FIRM</name>
<dbReference type="PATRIC" id="fig|997897.5.peg.1328"/>